<dbReference type="KEGG" id="mng:MNEG_13623"/>
<dbReference type="RefSeq" id="XP_013893359.1">
    <property type="nucleotide sequence ID" value="XM_014037905.1"/>
</dbReference>
<keyword evidence="2" id="KW-1185">Reference proteome</keyword>
<name>A0A0D2LRN3_9CHLO</name>
<gene>
    <name evidence="1" type="ORF">MNEG_13623</name>
</gene>
<organism evidence="1 2">
    <name type="scientific">Monoraphidium neglectum</name>
    <dbReference type="NCBI Taxonomy" id="145388"/>
    <lineage>
        <taxon>Eukaryota</taxon>
        <taxon>Viridiplantae</taxon>
        <taxon>Chlorophyta</taxon>
        <taxon>core chlorophytes</taxon>
        <taxon>Chlorophyceae</taxon>
        <taxon>CS clade</taxon>
        <taxon>Sphaeropleales</taxon>
        <taxon>Selenastraceae</taxon>
        <taxon>Monoraphidium</taxon>
    </lineage>
</organism>
<evidence type="ECO:0000313" key="1">
    <source>
        <dbReference type="EMBL" id="KIY94339.1"/>
    </source>
</evidence>
<evidence type="ECO:0000313" key="2">
    <source>
        <dbReference type="Proteomes" id="UP000054498"/>
    </source>
</evidence>
<protein>
    <submittedName>
        <fullName evidence="1">Uncharacterized protein</fullName>
    </submittedName>
</protein>
<dbReference type="OrthoDB" id="530066at2759"/>
<dbReference type="Proteomes" id="UP000054498">
    <property type="component" value="Unassembled WGS sequence"/>
</dbReference>
<dbReference type="EMBL" id="KK104163">
    <property type="protein sequence ID" value="KIY94339.1"/>
    <property type="molecule type" value="Genomic_DNA"/>
</dbReference>
<dbReference type="AlphaFoldDB" id="A0A0D2LRN3"/>
<reference evidence="1 2" key="1">
    <citation type="journal article" date="2013" name="BMC Genomics">
        <title>Reconstruction of the lipid metabolism for the microalga Monoraphidium neglectum from its genome sequence reveals characteristics suitable for biofuel production.</title>
        <authorList>
            <person name="Bogen C."/>
            <person name="Al-Dilaimi A."/>
            <person name="Albersmeier A."/>
            <person name="Wichmann J."/>
            <person name="Grundmann M."/>
            <person name="Rupp O."/>
            <person name="Lauersen K.J."/>
            <person name="Blifernez-Klassen O."/>
            <person name="Kalinowski J."/>
            <person name="Goesmann A."/>
            <person name="Mussgnug J.H."/>
            <person name="Kruse O."/>
        </authorList>
    </citation>
    <scope>NUCLEOTIDE SEQUENCE [LARGE SCALE GENOMIC DNA]</scope>
    <source>
        <strain evidence="1 2">SAG 48.87</strain>
    </source>
</reference>
<accession>A0A0D2LRN3</accession>
<dbReference type="GeneID" id="25731104"/>
<proteinExistence type="predicted"/>
<sequence>MQSPDGVRQHFSLDVNRVTYVPTRTATTACVDSRHEYPVIGTPGGDIAEFIGGFAVYLNLTGQTLTQELADTVLAAYIKGQFSAKKRFYYHTSDEKLLKVFSTIKAAGLGSPVAFPDQEPSSPVEQEAWLAALSKGENQGCGHMRLMIDNFADYGFTSDALPKAVVKAFFHYWWGTPIEDKVRKTVNYAILQGPLIGKAVAIVGNQGACPTRVPAISSSAGASQLFVYHADAIDTIRKNTMTTWFVNYARKNAPTPLDPTAFYNGVKALQAQHLGATLRLLSPVNNLNIYGVSLTTAN</sequence>